<feature type="non-terminal residue" evidence="2">
    <location>
        <position position="1"/>
    </location>
</feature>
<reference evidence="2 3" key="1">
    <citation type="submission" date="2021-06" db="EMBL/GenBank/DDBJ databases">
        <authorList>
            <person name="Kallberg Y."/>
            <person name="Tangrot J."/>
            <person name="Rosling A."/>
        </authorList>
    </citation>
    <scope>NUCLEOTIDE SEQUENCE [LARGE SCALE GENOMIC DNA]</scope>
    <source>
        <strain evidence="2 3">120-4 pot B 10/14</strain>
    </source>
</reference>
<feature type="region of interest" description="Disordered" evidence="1">
    <location>
        <begin position="1"/>
        <end position="31"/>
    </location>
</feature>
<accession>A0ABN7UT10</accession>
<feature type="non-terminal residue" evidence="2">
    <location>
        <position position="80"/>
    </location>
</feature>
<evidence type="ECO:0000313" key="3">
    <source>
        <dbReference type="Proteomes" id="UP000789901"/>
    </source>
</evidence>
<dbReference type="EMBL" id="CAJVQB010005767">
    <property type="protein sequence ID" value="CAG8669550.1"/>
    <property type="molecule type" value="Genomic_DNA"/>
</dbReference>
<evidence type="ECO:0000256" key="1">
    <source>
        <dbReference type="SAM" id="MobiDB-lite"/>
    </source>
</evidence>
<gene>
    <name evidence="2" type="ORF">GMARGA_LOCUS10342</name>
</gene>
<comment type="caution">
    <text evidence="2">The sequence shown here is derived from an EMBL/GenBank/DDBJ whole genome shotgun (WGS) entry which is preliminary data.</text>
</comment>
<protein>
    <submittedName>
        <fullName evidence="2">11222_t:CDS:1</fullName>
    </submittedName>
</protein>
<dbReference type="Proteomes" id="UP000789901">
    <property type="component" value="Unassembled WGS sequence"/>
</dbReference>
<organism evidence="2 3">
    <name type="scientific">Gigaspora margarita</name>
    <dbReference type="NCBI Taxonomy" id="4874"/>
    <lineage>
        <taxon>Eukaryota</taxon>
        <taxon>Fungi</taxon>
        <taxon>Fungi incertae sedis</taxon>
        <taxon>Mucoromycota</taxon>
        <taxon>Glomeromycotina</taxon>
        <taxon>Glomeromycetes</taxon>
        <taxon>Diversisporales</taxon>
        <taxon>Gigasporaceae</taxon>
        <taxon>Gigaspora</taxon>
    </lineage>
</organism>
<evidence type="ECO:0000313" key="2">
    <source>
        <dbReference type="EMBL" id="CAG8669550.1"/>
    </source>
</evidence>
<proteinExistence type="predicted"/>
<keyword evidence="3" id="KW-1185">Reference proteome</keyword>
<feature type="compositionally biased region" description="Pro residues" evidence="1">
    <location>
        <begin position="1"/>
        <end position="16"/>
    </location>
</feature>
<sequence length="80" mass="9151">SGPGPLIPGPTQPVPDPTRSQSNREKVILKSPPKNKRIAYVTKNFSLPLSRFSPGNHLVEWRDKRESCLYCRYLMKNNDK</sequence>
<name>A0ABN7UT10_GIGMA</name>